<evidence type="ECO:0000256" key="1">
    <source>
        <dbReference type="SAM" id="Coils"/>
    </source>
</evidence>
<evidence type="ECO:0000313" key="4">
    <source>
        <dbReference type="Proteomes" id="UP001066276"/>
    </source>
</evidence>
<feature type="region of interest" description="Disordered" evidence="2">
    <location>
        <begin position="1"/>
        <end position="27"/>
    </location>
</feature>
<dbReference type="AlphaFoldDB" id="A0AAV7N0A9"/>
<sequence length="184" mass="21369">MTEKDKKQHVKRFKAEPTFPDSPIKSKADMNSMMDMILKKLLDVHDLTKSTKTNTDSMQLELTAIRADINIINIRVSEAEQRISDLEDARIKTDKELRFFHASTSSMRRNIADLEDRNRRGNLRIFGLPEDPETKEDSINASPFLRHGYLWLLVFNLMIHLNWKGHTESHLSNSNMALHPNLDQ</sequence>
<gene>
    <name evidence="3" type="ORF">NDU88_005372</name>
</gene>
<dbReference type="PANTHER" id="PTHR11505">
    <property type="entry name" value="L1 TRANSPOSABLE ELEMENT-RELATED"/>
    <property type="match status" value="1"/>
</dbReference>
<protein>
    <submittedName>
        <fullName evidence="3">Uncharacterized protein</fullName>
    </submittedName>
</protein>
<reference evidence="3" key="1">
    <citation type="journal article" date="2022" name="bioRxiv">
        <title>Sequencing and chromosome-scale assembly of the giantPleurodeles waltlgenome.</title>
        <authorList>
            <person name="Brown T."/>
            <person name="Elewa A."/>
            <person name="Iarovenko S."/>
            <person name="Subramanian E."/>
            <person name="Araus A.J."/>
            <person name="Petzold A."/>
            <person name="Susuki M."/>
            <person name="Suzuki K.-i.T."/>
            <person name="Hayashi T."/>
            <person name="Toyoda A."/>
            <person name="Oliveira C."/>
            <person name="Osipova E."/>
            <person name="Leigh N.D."/>
            <person name="Simon A."/>
            <person name="Yun M.H."/>
        </authorList>
    </citation>
    <scope>NUCLEOTIDE SEQUENCE</scope>
    <source>
        <strain evidence="3">20211129_DDA</strain>
        <tissue evidence="3">Liver</tissue>
    </source>
</reference>
<organism evidence="3 4">
    <name type="scientific">Pleurodeles waltl</name>
    <name type="common">Iberian ribbed newt</name>
    <dbReference type="NCBI Taxonomy" id="8319"/>
    <lineage>
        <taxon>Eukaryota</taxon>
        <taxon>Metazoa</taxon>
        <taxon>Chordata</taxon>
        <taxon>Craniata</taxon>
        <taxon>Vertebrata</taxon>
        <taxon>Euteleostomi</taxon>
        <taxon>Amphibia</taxon>
        <taxon>Batrachia</taxon>
        <taxon>Caudata</taxon>
        <taxon>Salamandroidea</taxon>
        <taxon>Salamandridae</taxon>
        <taxon>Pleurodelinae</taxon>
        <taxon>Pleurodeles</taxon>
    </lineage>
</organism>
<keyword evidence="4" id="KW-1185">Reference proteome</keyword>
<comment type="caution">
    <text evidence="3">The sequence shown here is derived from an EMBL/GenBank/DDBJ whole genome shotgun (WGS) entry which is preliminary data.</text>
</comment>
<evidence type="ECO:0000313" key="3">
    <source>
        <dbReference type="EMBL" id="KAJ1107987.1"/>
    </source>
</evidence>
<evidence type="ECO:0000256" key="2">
    <source>
        <dbReference type="SAM" id="MobiDB-lite"/>
    </source>
</evidence>
<dbReference type="Proteomes" id="UP001066276">
    <property type="component" value="Chromosome 9"/>
</dbReference>
<feature type="coiled-coil region" evidence="1">
    <location>
        <begin position="69"/>
        <end position="96"/>
    </location>
</feature>
<name>A0AAV7N0A9_PLEWA</name>
<keyword evidence="1" id="KW-0175">Coiled coil</keyword>
<accession>A0AAV7N0A9</accession>
<dbReference type="InterPro" id="IPR004244">
    <property type="entry name" value="Transposase_22"/>
</dbReference>
<proteinExistence type="predicted"/>
<dbReference type="EMBL" id="JANPWB010000013">
    <property type="protein sequence ID" value="KAJ1107987.1"/>
    <property type="molecule type" value="Genomic_DNA"/>
</dbReference>